<dbReference type="Pfam" id="PF12710">
    <property type="entry name" value="HAD"/>
    <property type="match status" value="1"/>
</dbReference>
<dbReference type="PANTHER" id="PTHR43344">
    <property type="entry name" value="PHOSPHOSERINE PHOSPHATASE"/>
    <property type="match status" value="1"/>
</dbReference>
<accession>A6DQI6</accession>
<dbReference type="OrthoDB" id="9794212at2"/>
<evidence type="ECO:0000256" key="2">
    <source>
        <dbReference type="ARBA" id="ARBA00022801"/>
    </source>
</evidence>
<dbReference type="GO" id="GO:0046872">
    <property type="term" value="F:metal ion binding"/>
    <property type="evidence" value="ECO:0007669"/>
    <property type="project" value="UniProtKB-KW"/>
</dbReference>
<dbReference type="RefSeq" id="WP_007280113.1">
    <property type="nucleotide sequence ID" value="NZ_ABCK01000020.1"/>
</dbReference>
<keyword evidence="3" id="KW-0460">Magnesium</keyword>
<name>A6DQI6_9BACT</name>
<proteinExistence type="predicted"/>
<dbReference type="PANTHER" id="PTHR43344:SF13">
    <property type="entry name" value="PHOSPHATASE RV3661-RELATED"/>
    <property type="match status" value="1"/>
</dbReference>
<dbReference type="AlphaFoldDB" id="A6DQI6"/>
<dbReference type="Proteomes" id="UP000004947">
    <property type="component" value="Unassembled WGS sequence"/>
</dbReference>
<evidence type="ECO:0000313" key="5">
    <source>
        <dbReference type="Proteomes" id="UP000004947"/>
    </source>
</evidence>
<keyword evidence="5" id="KW-1185">Reference proteome</keyword>
<dbReference type="InterPro" id="IPR050582">
    <property type="entry name" value="HAD-like_SerB"/>
</dbReference>
<protein>
    <submittedName>
        <fullName evidence="4">Transcriptional regulator, XRE family protein</fullName>
    </submittedName>
</protein>
<comment type="caution">
    <text evidence="4">The sequence shown here is derived from an EMBL/GenBank/DDBJ whole genome shotgun (WGS) entry which is preliminary data.</text>
</comment>
<gene>
    <name evidence="4" type="ORF">LNTAR_04436</name>
</gene>
<dbReference type="InterPro" id="IPR023214">
    <property type="entry name" value="HAD_sf"/>
</dbReference>
<dbReference type="NCBIfam" id="TIGR01488">
    <property type="entry name" value="HAD-SF-IB"/>
    <property type="match status" value="1"/>
</dbReference>
<keyword evidence="1" id="KW-0479">Metal-binding</keyword>
<reference evidence="4 5" key="1">
    <citation type="journal article" date="2010" name="J. Bacteriol.">
        <title>Genome sequence of Lentisphaera araneosa HTCC2155T, the type species of the order Lentisphaerales in the phylum Lentisphaerae.</title>
        <authorList>
            <person name="Thrash J.C."/>
            <person name="Cho J.C."/>
            <person name="Vergin K.L."/>
            <person name="Morris R.M."/>
            <person name="Giovannoni S.J."/>
        </authorList>
    </citation>
    <scope>NUCLEOTIDE SEQUENCE [LARGE SCALE GENOMIC DNA]</scope>
    <source>
        <strain evidence="4 5">HTCC2155</strain>
    </source>
</reference>
<dbReference type="InterPro" id="IPR006385">
    <property type="entry name" value="HAD_hydro_SerB1"/>
</dbReference>
<keyword evidence="2" id="KW-0378">Hydrolase</keyword>
<dbReference type="EMBL" id="ABCK01000020">
    <property type="protein sequence ID" value="EDM26067.1"/>
    <property type="molecule type" value="Genomic_DNA"/>
</dbReference>
<evidence type="ECO:0000256" key="3">
    <source>
        <dbReference type="ARBA" id="ARBA00022842"/>
    </source>
</evidence>
<dbReference type="NCBIfam" id="TIGR01490">
    <property type="entry name" value="HAD-SF-IB-hyp1"/>
    <property type="match status" value="1"/>
</dbReference>
<dbReference type="GO" id="GO:0016787">
    <property type="term" value="F:hydrolase activity"/>
    <property type="evidence" value="ECO:0007669"/>
    <property type="project" value="UniProtKB-KW"/>
</dbReference>
<evidence type="ECO:0000313" key="4">
    <source>
        <dbReference type="EMBL" id="EDM26067.1"/>
    </source>
</evidence>
<dbReference type="Gene3D" id="1.20.1440.100">
    <property type="entry name" value="SG protein - dephosphorylation function"/>
    <property type="match status" value="1"/>
</dbReference>
<organism evidence="4 5">
    <name type="scientific">Lentisphaera araneosa HTCC2155</name>
    <dbReference type="NCBI Taxonomy" id="313628"/>
    <lineage>
        <taxon>Bacteria</taxon>
        <taxon>Pseudomonadati</taxon>
        <taxon>Lentisphaerota</taxon>
        <taxon>Lentisphaeria</taxon>
        <taxon>Lentisphaerales</taxon>
        <taxon>Lentisphaeraceae</taxon>
        <taxon>Lentisphaera</taxon>
    </lineage>
</organism>
<dbReference type="SUPFAM" id="SSF56784">
    <property type="entry name" value="HAD-like"/>
    <property type="match status" value="1"/>
</dbReference>
<dbReference type="STRING" id="313628.LNTAR_04436"/>
<dbReference type="Gene3D" id="3.40.50.1000">
    <property type="entry name" value="HAD superfamily/HAD-like"/>
    <property type="match status" value="1"/>
</dbReference>
<dbReference type="eggNOG" id="COG0560">
    <property type="taxonomic scope" value="Bacteria"/>
</dbReference>
<sequence>MKTEDHQRDVYFWDMDHTIINNDCDVSWKEFLHSKGVAPSNAMELADKYYQDYLNNTLDDAEFMDFQLAEFKGKTWEEMLELSRLHFTEVVKQKIYPEAEEMIRQQMSEGKLLCLITATNSVIAYALKEYFGFDHMIASKLELIEGKYTGKPEGQYCLGQGKVDLMKSFFIENGGSLESATYYGDSPADVVIMEVVGNPYAVNPSPVLLKAARVNDWPILSFK</sequence>
<evidence type="ECO:0000256" key="1">
    <source>
        <dbReference type="ARBA" id="ARBA00022723"/>
    </source>
</evidence>
<dbReference type="InterPro" id="IPR036412">
    <property type="entry name" value="HAD-like_sf"/>
</dbReference>